<accession>A0AB37Q8J2</accession>
<comment type="caution">
    <text evidence="2">The sequence shown here is derived from an EMBL/GenBank/DDBJ whole genome shotgun (WGS) entry which is preliminary data.</text>
</comment>
<sequence length="296" mass="32238">MPSCAGGIGLPLETPYRRTEGDPVECLATKLLRRGDTLSIERGRLAIQSASGKPVPSEWIDSKALDICRSVLMAIGIDAFRYAGYSTGLYGKHKSAGLTLRFTSVVTGETAYAIFNVDLTRKRSTAGGKAGAPLPAGEFRVGERSHFYKFWVGTGLQMPDRMQRFHKCMGKLSSILMGGEVSKDRLDVQSLRPVIITADQVRQALIGHKKGTTRTQLGHKEGTTSGHKEMAPAHAVQRLQPIPTTCVSNHESKLIRKDDNKAVPTIPLPPSKPPQNQSVDEWLGAYDSLDNDSVDI</sequence>
<evidence type="ECO:0000313" key="3">
    <source>
        <dbReference type="Proteomes" id="UP000269335"/>
    </source>
</evidence>
<gene>
    <name evidence="2" type="ORF">ALQ53_103377</name>
</gene>
<proteinExistence type="predicted"/>
<feature type="region of interest" description="Disordered" evidence="1">
    <location>
        <begin position="257"/>
        <end position="279"/>
    </location>
</feature>
<dbReference type="EMBL" id="RBPH01000137">
    <property type="protein sequence ID" value="RMN80978.1"/>
    <property type="molecule type" value="Genomic_DNA"/>
</dbReference>
<protein>
    <submittedName>
        <fullName evidence="2">Uncharacterized protein</fullName>
    </submittedName>
</protein>
<organism evidence="2 3">
    <name type="scientific">Pseudomonas cannabina</name>
    <dbReference type="NCBI Taxonomy" id="86840"/>
    <lineage>
        <taxon>Bacteria</taxon>
        <taxon>Pseudomonadati</taxon>
        <taxon>Pseudomonadota</taxon>
        <taxon>Gammaproteobacteria</taxon>
        <taxon>Pseudomonadales</taxon>
        <taxon>Pseudomonadaceae</taxon>
        <taxon>Pseudomonas</taxon>
    </lineage>
</organism>
<dbReference type="AlphaFoldDB" id="A0AB37Q8J2"/>
<dbReference type="Proteomes" id="UP000269335">
    <property type="component" value="Unassembled WGS sequence"/>
</dbReference>
<reference evidence="2 3" key="1">
    <citation type="submission" date="2018-08" db="EMBL/GenBank/DDBJ databases">
        <title>Recombination of ecologically and evolutionarily significant loci maintains genetic cohesion in the Pseudomonas syringae species complex.</title>
        <authorList>
            <person name="Dillon M."/>
            <person name="Thakur S."/>
            <person name="Almeida R.N.D."/>
            <person name="Weir B.S."/>
            <person name="Guttman D.S."/>
        </authorList>
    </citation>
    <scope>NUCLEOTIDE SEQUENCE [LARGE SCALE GENOMIC DNA]</scope>
    <source>
        <strain evidence="2 3">ICMP 15201</strain>
    </source>
</reference>
<evidence type="ECO:0000313" key="2">
    <source>
        <dbReference type="EMBL" id="RMN80978.1"/>
    </source>
</evidence>
<evidence type="ECO:0000256" key="1">
    <source>
        <dbReference type="SAM" id="MobiDB-lite"/>
    </source>
</evidence>
<name>A0AB37Q8J2_PSECA</name>